<accession>A0ACB7U667</accession>
<keyword evidence="2" id="KW-1185">Reference proteome</keyword>
<comment type="caution">
    <text evidence="1">The sequence shown here is derived from an EMBL/GenBank/DDBJ whole genome shotgun (WGS) entry which is preliminary data.</text>
</comment>
<proteinExistence type="predicted"/>
<dbReference type="EMBL" id="CM037028">
    <property type="protein sequence ID" value="KAH7655766.1"/>
    <property type="molecule type" value="Genomic_DNA"/>
</dbReference>
<sequence length="101" mass="12133">MQFAIAMHTYKESWMQCSKCNFLFMNGIWKYSRVFFCATREWRSDRFHLYFFLSASASSSELHRQSFIVKITADLTEVDAKNFKFVQEPNRCTREVYTLLD</sequence>
<evidence type="ECO:0000313" key="2">
    <source>
        <dbReference type="Proteomes" id="UP000827976"/>
    </source>
</evidence>
<organism evidence="1 2">
    <name type="scientific">Dioscorea alata</name>
    <name type="common">Purple yam</name>
    <dbReference type="NCBI Taxonomy" id="55571"/>
    <lineage>
        <taxon>Eukaryota</taxon>
        <taxon>Viridiplantae</taxon>
        <taxon>Streptophyta</taxon>
        <taxon>Embryophyta</taxon>
        <taxon>Tracheophyta</taxon>
        <taxon>Spermatophyta</taxon>
        <taxon>Magnoliopsida</taxon>
        <taxon>Liliopsida</taxon>
        <taxon>Dioscoreales</taxon>
        <taxon>Dioscoreaceae</taxon>
        <taxon>Dioscorea</taxon>
    </lineage>
</organism>
<dbReference type="Proteomes" id="UP000827976">
    <property type="component" value="Chromosome 18"/>
</dbReference>
<protein>
    <submittedName>
        <fullName evidence="1">Uncharacterized protein</fullName>
    </submittedName>
</protein>
<gene>
    <name evidence="1" type="ORF">IHE45_18G033100</name>
</gene>
<evidence type="ECO:0000313" key="1">
    <source>
        <dbReference type="EMBL" id="KAH7655766.1"/>
    </source>
</evidence>
<reference evidence="2" key="1">
    <citation type="journal article" date="2022" name="Nat. Commun.">
        <title>Chromosome evolution and the genetic basis of agronomically important traits in greater yam.</title>
        <authorList>
            <person name="Bredeson J.V."/>
            <person name="Lyons J.B."/>
            <person name="Oniyinde I.O."/>
            <person name="Okereke N.R."/>
            <person name="Kolade O."/>
            <person name="Nnabue I."/>
            <person name="Nwadili C.O."/>
            <person name="Hribova E."/>
            <person name="Parker M."/>
            <person name="Nwogha J."/>
            <person name="Shu S."/>
            <person name="Carlson J."/>
            <person name="Kariba R."/>
            <person name="Muthemba S."/>
            <person name="Knop K."/>
            <person name="Barton G.J."/>
            <person name="Sherwood A.V."/>
            <person name="Lopez-Montes A."/>
            <person name="Asiedu R."/>
            <person name="Jamnadass R."/>
            <person name="Muchugi A."/>
            <person name="Goodstein D."/>
            <person name="Egesi C.N."/>
            <person name="Featherston J."/>
            <person name="Asfaw A."/>
            <person name="Simpson G.G."/>
            <person name="Dolezel J."/>
            <person name="Hendre P.S."/>
            <person name="Van Deynze A."/>
            <person name="Kumar P.L."/>
            <person name="Obidiegwu J.E."/>
            <person name="Bhattacharjee R."/>
            <person name="Rokhsar D.S."/>
        </authorList>
    </citation>
    <scope>NUCLEOTIDE SEQUENCE [LARGE SCALE GENOMIC DNA]</scope>
    <source>
        <strain evidence="2">cv. TDa95/00328</strain>
    </source>
</reference>
<name>A0ACB7U667_DIOAL</name>